<evidence type="ECO:0000256" key="3">
    <source>
        <dbReference type="ARBA" id="ARBA00022679"/>
    </source>
</evidence>
<evidence type="ECO:0000256" key="1">
    <source>
        <dbReference type="ARBA" id="ARBA00005189"/>
    </source>
</evidence>
<organism evidence="6 7">
    <name type="scientific">Desulforapulum autotrophicum (strain ATCC 43914 / DSM 3382 / VKM B-1955 / HRM2)</name>
    <name type="common">Desulfobacterium autotrophicum</name>
    <dbReference type="NCBI Taxonomy" id="177437"/>
    <lineage>
        <taxon>Bacteria</taxon>
        <taxon>Pseudomonadati</taxon>
        <taxon>Thermodesulfobacteriota</taxon>
        <taxon>Desulfobacteria</taxon>
        <taxon>Desulfobacterales</taxon>
        <taxon>Desulfobacteraceae</taxon>
        <taxon>Desulforapulum</taxon>
    </lineage>
</organism>
<proteinExistence type="predicted"/>
<dbReference type="InterPro" id="IPR013216">
    <property type="entry name" value="Methyltransf_11"/>
</dbReference>
<dbReference type="STRING" id="177437.HRM2_07050"/>
<dbReference type="eggNOG" id="COG2226">
    <property type="taxonomic scope" value="Bacteria"/>
</dbReference>
<dbReference type="Proteomes" id="UP000000442">
    <property type="component" value="Chromosome"/>
</dbReference>
<keyword evidence="3" id="KW-0808">Transferase</keyword>
<dbReference type="HOGENOM" id="CLU_039068_9_1_7"/>
<accession>C0QJ29</accession>
<dbReference type="KEGG" id="dat:HRM2_07050"/>
<evidence type="ECO:0000313" key="6">
    <source>
        <dbReference type="EMBL" id="ACN13819.1"/>
    </source>
</evidence>
<feature type="domain" description="Methyltransferase type 11" evidence="5">
    <location>
        <begin position="47"/>
        <end position="135"/>
    </location>
</feature>
<comment type="pathway">
    <text evidence="4">Phospholipid metabolism.</text>
</comment>
<dbReference type="PANTHER" id="PTHR44307">
    <property type="entry name" value="PHOSPHOETHANOLAMINE METHYLTRANSFERASE"/>
    <property type="match status" value="1"/>
</dbReference>
<keyword evidence="7" id="KW-1185">Reference proteome</keyword>
<dbReference type="GO" id="GO:0032259">
    <property type="term" value="P:methylation"/>
    <property type="evidence" value="ECO:0007669"/>
    <property type="project" value="UniProtKB-KW"/>
</dbReference>
<dbReference type="NCBIfam" id="NF045667">
    <property type="entry name" value="MTase_DVU1556"/>
    <property type="match status" value="1"/>
</dbReference>
<evidence type="ECO:0000256" key="4">
    <source>
        <dbReference type="ARBA" id="ARBA00025707"/>
    </source>
</evidence>
<dbReference type="Pfam" id="PF08241">
    <property type="entry name" value="Methyltransf_11"/>
    <property type="match status" value="1"/>
</dbReference>
<comment type="pathway">
    <text evidence="1">Lipid metabolism.</text>
</comment>
<dbReference type="Gene3D" id="3.40.50.150">
    <property type="entry name" value="Vaccinia Virus protein VP39"/>
    <property type="match status" value="1"/>
</dbReference>
<dbReference type="CDD" id="cd02440">
    <property type="entry name" value="AdoMet_MTases"/>
    <property type="match status" value="1"/>
</dbReference>
<dbReference type="GO" id="GO:0008757">
    <property type="term" value="F:S-adenosylmethionine-dependent methyltransferase activity"/>
    <property type="evidence" value="ECO:0007669"/>
    <property type="project" value="InterPro"/>
</dbReference>
<reference evidence="6 7" key="1">
    <citation type="journal article" date="2009" name="Environ. Microbiol.">
        <title>Genome sequence of Desulfobacterium autotrophicum HRM2, a marine sulfate reducer oxidizing organic carbon completely to carbon dioxide.</title>
        <authorList>
            <person name="Strittmatter A.W."/>
            <person name="Liesegang H."/>
            <person name="Rabus R."/>
            <person name="Decker I."/>
            <person name="Amann J."/>
            <person name="Andres S."/>
            <person name="Henne A."/>
            <person name="Fricke W.F."/>
            <person name="Martinez-Arias R."/>
            <person name="Bartels D."/>
            <person name="Goesmann A."/>
            <person name="Krause L."/>
            <person name="Puehler A."/>
            <person name="Klenk H.P."/>
            <person name="Richter M."/>
            <person name="Schuler M."/>
            <person name="Gloeckner F.O."/>
            <person name="Meyerdierks A."/>
            <person name="Gottschalk G."/>
            <person name="Amann R."/>
        </authorList>
    </citation>
    <scope>NUCLEOTIDE SEQUENCE [LARGE SCALE GENOMIC DNA]</scope>
    <source>
        <strain evidence="7">ATCC 43914 / DSM 3382 / HRM2</strain>
    </source>
</reference>
<dbReference type="AlphaFoldDB" id="C0QJ29"/>
<dbReference type="InterPro" id="IPR029063">
    <property type="entry name" value="SAM-dependent_MTases_sf"/>
</dbReference>
<gene>
    <name evidence="6" type="ordered locus">HRM2_07050</name>
</gene>
<keyword evidence="2 6" id="KW-0489">Methyltransferase</keyword>
<sequence>MDRIAVTPLYKNPALKQLTKPVLRPGGLELTRESARACDLHPGDRVLDVGCGYGSAVRMLTNEFSVNAWGIDPDMALLRSHGTFTGPQAKAQALPFRSSSFKALFCECVLSLTPDMDKSLAEFRRVLEPGGTLVLCDIHVREKRYSEELKQIPLACGFRQAVERENMEKRVETAGFDHLEWEDLSFLLTRLAGEIIFEHGSLLNFWSKIFGGPCRSSHHTCEAIRASRPGYFRIFAKKIRRNDE</sequence>
<dbReference type="OrthoDB" id="9769602at2"/>
<evidence type="ECO:0000313" key="7">
    <source>
        <dbReference type="Proteomes" id="UP000000442"/>
    </source>
</evidence>
<name>C0QJ29_DESAH</name>
<dbReference type="EMBL" id="CP001087">
    <property type="protein sequence ID" value="ACN13819.1"/>
    <property type="molecule type" value="Genomic_DNA"/>
</dbReference>
<dbReference type="RefSeq" id="WP_012663067.1">
    <property type="nucleotide sequence ID" value="NC_012108.1"/>
</dbReference>
<evidence type="ECO:0000259" key="5">
    <source>
        <dbReference type="Pfam" id="PF08241"/>
    </source>
</evidence>
<evidence type="ECO:0000256" key="2">
    <source>
        <dbReference type="ARBA" id="ARBA00022603"/>
    </source>
</evidence>
<protein>
    <submittedName>
        <fullName evidence="6">SAM-dependent methyltransferase</fullName>
    </submittedName>
</protein>
<dbReference type="PANTHER" id="PTHR44307:SF2">
    <property type="entry name" value="PHOSPHOETHANOLAMINE METHYLTRANSFERASE ISOFORM X1"/>
    <property type="match status" value="1"/>
</dbReference>
<dbReference type="SUPFAM" id="SSF53335">
    <property type="entry name" value="S-adenosyl-L-methionine-dependent methyltransferases"/>
    <property type="match status" value="1"/>
</dbReference>